<evidence type="ECO:0000256" key="6">
    <source>
        <dbReference type="ARBA" id="ARBA00023295"/>
    </source>
</evidence>
<feature type="active site" evidence="8">
    <location>
        <position position="572"/>
    </location>
</feature>
<proteinExistence type="inferred from homology"/>
<keyword evidence="14" id="KW-1185">Reference proteome</keyword>
<keyword evidence="6 8" id="KW-0326">Glycosidase</keyword>
<reference evidence="13 14" key="1">
    <citation type="submission" date="2019-07" db="EMBL/GenBank/DDBJ databases">
        <title>Draft genome assembly of a fouling barnacle, Amphibalanus amphitrite (Darwin, 1854): The first reference genome for Thecostraca.</title>
        <authorList>
            <person name="Kim W."/>
        </authorList>
    </citation>
    <scope>NUCLEOTIDE SEQUENCE [LARGE SCALE GENOMIC DNA]</scope>
    <source>
        <strain evidence="13">SNU_AA5</strain>
        <tissue evidence="13">Soma without cirri and trophi</tissue>
    </source>
</reference>
<feature type="domain" description="Glycoside hydrolase family 9" evidence="12">
    <location>
        <begin position="164"/>
        <end position="584"/>
    </location>
</feature>
<gene>
    <name evidence="13" type="primary">celD_2</name>
    <name evidence="13" type="ORF">FJT64_027110</name>
</gene>
<dbReference type="EMBL" id="VIIS01001272">
    <property type="protein sequence ID" value="KAF0300353.1"/>
    <property type="molecule type" value="Genomic_DNA"/>
</dbReference>
<keyword evidence="7 8" id="KW-0624">Polysaccharide degradation</keyword>
<keyword evidence="5 8" id="KW-0119">Carbohydrate metabolism</keyword>
<accession>A0A6A4W372</accession>
<comment type="caution">
    <text evidence="13">The sequence shown here is derived from an EMBL/GenBank/DDBJ whole genome shotgun (WGS) entry which is preliminary data.</text>
</comment>
<evidence type="ECO:0000256" key="7">
    <source>
        <dbReference type="ARBA" id="ARBA00023326"/>
    </source>
</evidence>
<evidence type="ECO:0000259" key="11">
    <source>
        <dbReference type="Pfam" id="PF00553"/>
    </source>
</evidence>
<dbReference type="InterPro" id="IPR001919">
    <property type="entry name" value="CBD2"/>
</dbReference>
<dbReference type="InterPro" id="IPR033126">
    <property type="entry name" value="Glyco_hydro_9_Asp/Glu_AS"/>
</dbReference>
<dbReference type="GO" id="GO:0030245">
    <property type="term" value="P:cellulose catabolic process"/>
    <property type="evidence" value="ECO:0007669"/>
    <property type="project" value="UniProtKB-KW"/>
</dbReference>
<evidence type="ECO:0000256" key="2">
    <source>
        <dbReference type="ARBA" id="ARBA00007072"/>
    </source>
</evidence>
<evidence type="ECO:0000259" key="12">
    <source>
        <dbReference type="Pfam" id="PF00759"/>
    </source>
</evidence>
<dbReference type="InterPro" id="IPR012341">
    <property type="entry name" value="6hp_glycosidase-like_sf"/>
</dbReference>
<dbReference type="Gene3D" id="2.60.40.290">
    <property type="match status" value="1"/>
</dbReference>
<evidence type="ECO:0000256" key="3">
    <source>
        <dbReference type="ARBA" id="ARBA00022801"/>
    </source>
</evidence>
<dbReference type="GO" id="GO:0008810">
    <property type="term" value="F:cellulase activity"/>
    <property type="evidence" value="ECO:0007669"/>
    <property type="project" value="UniProtKB-EC"/>
</dbReference>
<dbReference type="GO" id="GO:0030247">
    <property type="term" value="F:polysaccharide binding"/>
    <property type="evidence" value="ECO:0007669"/>
    <property type="project" value="InterPro"/>
</dbReference>
<dbReference type="InterPro" id="IPR001701">
    <property type="entry name" value="Glyco_hydro_9"/>
</dbReference>
<evidence type="ECO:0000256" key="4">
    <source>
        <dbReference type="ARBA" id="ARBA00023001"/>
    </source>
</evidence>
<protein>
    <recommendedName>
        <fullName evidence="9">Endoglucanase</fullName>
        <ecNumber evidence="9">3.2.1.4</ecNumber>
    </recommendedName>
</protein>
<dbReference type="InterPro" id="IPR012291">
    <property type="entry name" value="CBM2_carb-bd_dom_sf"/>
</dbReference>
<evidence type="ECO:0000256" key="5">
    <source>
        <dbReference type="ARBA" id="ARBA00023277"/>
    </source>
</evidence>
<evidence type="ECO:0000313" key="13">
    <source>
        <dbReference type="EMBL" id="KAF0300353.1"/>
    </source>
</evidence>
<dbReference type="InterPro" id="IPR008928">
    <property type="entry name" value="6-hairpin_glycosidase_sf"/>
</dbReference>
<dbReference type="AlphaFoldDB" id="A0A6A4W372"/>
<feature type="compositionally biased region" description="Low complexity" evidence="10">
    <location>
        <begin position="144"/>
        <end position="153"/>
    </location>
</feature>
<dbReference type="PANTHER" id="PTHR22298">
    <property type="entry name" value="ENDO-1,4-BETA-GLUCANASE"/>
    <property type="match status" value="1"/>
</dbReference>
<evidence type="ECO:0000256" key="10">
    <source>
        <dbReference type="SAM" id="MobiDB-lite"/>
    </source>
</evidence>
<sequence>MAVAGLLLPLLAAVFAPDVVSATGACAQKGIIDEHTVWNEGMSANLNIKFPSAVTSWQVKMTFDHALSDFETWEAIASTTDNVLYTLDNAPFDGNQPAGAELSIAFNAYFSSKAEVTSVTLNGVEQCGGGGTTLPPPTGPTQPQPTGGPTEGPTKPPPPLPYDYQEVLEKSLLFYEAQRSGPLPPDNRIPWRGDSAMNDRGENGEDLTGGYYDAGDHVKFGFPMAASMTVMAWGAIDFASGYAGAGQSNYVKQAVKWGTDFFIKAHVGDTDFYGQCGNGDADHAFWGRAEDMNMDRPGYKITAGGPGSDLAGETAAALAAAAVLFKDSDPGYSDTCIQHAKQLFEFADGHRGKYQDSIWDASNFYGSSGYGDELAWAAAWIYRATNDQTYLDKAKGFFQEFSDLNGRPSEFSWDSKHAGVQLLMYQLTGDSSYGSMVTQFCDWVKNEAPRSPKGMVYLNMWGSLRHVGNVAFICLGAAKNGLNSDAYNDFAIQQLNYILGDGGRSYVVGFGNNPPVRAHHAGASCPDAPAPCGWDQLHTSEPNPHVLYGALVGGPDQYDAYEDNRDDYIKNEVACDYNAGFQSAIAGVLSLY</sequence>
<keyword evidence="3 8" id="KW-0378">Hydrolase</keyword>
<dbReference type="PROSITE" id="PS00698">
    <property type="entry name" value="GH9_3"/>
    <property type="match status" value="1"/>
</dbReference>
<dbReference type="Gene3D" id="1.50.10.10">
    <property type="match status" value="1"/>
</dbReference>
<evidence type="ECO:0000256" key="9">
    <source>
        <dbReference type="RuleBase" id="RU361166"/>
    </source>
</evidence>
<dbReference type="Pfam" id="PF00759">
    <property type="entry name" value="Glyco_hydro_9"/>
    <property type="match status" value="1"/>
</dbReference>
<organism evidence="13 14">
    <name type="scientific">Amphibalanus amphitrite</name>
    <name type="common">Striped barnacle</name>
    <name type="synonym">Balanus amphitrite</name>
    <dbReference type="NCBI Taxonomy" id="1232801"/>
    <lineage>
        <taxon>Eukaryota</taxon>
        <taxon>Metazoa</taxon>
        <taxon>Ecdysozoa</taxon>
        <taxon>Arthropoda</taxon>
        <taxon>Crustacea</taxon>
        <taxon>Multicrustacea</taxon>
        <taxon>Cirripedia</taxon>
        <taxon>Thoracica</taxon>
        <taxon>Thoracicalcarea</taxon>
        <taxon>Balanomorpha</taxon>
        <taxon>Balanoidea</taxon>
        <taxon>Balanidae</taxon>
        <taxon>Amphibalaninae</taxon>
        <taxon>Amphibalanus</taxon>
    </lineage>
</organism>
<keyword evidence="9" id="KW-0732">Signal</keyword>
<feature type="signal peptide" evidence="9">
    <location>
        <begin position="1"/>
        <end position="22"/>
    </location>
</feature>
<evidence type="ECO:0000313" key="14">
    <source>
        <dbReference type="Proteomes" id="UP000440578"/>
    </source>
</evidence>
<dbReference type="OrthoDB" id="10257085at2759"/>
<dbReference type="SUPFAM" id="SSF48208">
    <property type="entry name" value="Six-hairpin glycosidases"/>
    <property type="match status" value="1"/>
</dbReference>
<dbReference type="EC" id="3.2.1.4" evidence="9"/>
<dbReference type="Proteomes" id="UP000440578">
    <property type="component" value="Unassembled WGS sequence"/>
</dbReference>
<dbReference type="InterPro" id="IPR008965">
    <property type="entry name" value="CBM2/CBM3_carb-bd_dom_sf"/>
</dbReference>
<keyword evidence="4 9" id="KW-0136">Cellulose degradation</keyword>
<dbReference type="SUPFAM" id="SSF49384">
    <property type="entry name" value="Carbohydrate-binding domain"/>
    <property type="match status" value="1"/>
</dbReference>
<comment type="similarity">
    <text evidence="2 8 9">Belongs to the glycosyl hydrolase 9 (cellulase E) family.</text>
</comment>
<feature type="region of interest" description="Disordered" evidence="10">
    <location>
        <begin position="127"/>
        <end position="160"/>
    </location>
</feature>
<feature type="chain" id="PRO_5025706702" description="Endoglucanase" evidence="9">
    <location>
        <begin position="23"/>
        <end position="592"/>
    </location>
</feature>
<name>A0A6A4W372_AMPAM</name>
<comment type="catalytic activity">
    <reaction evidence="1 9">
        <text>Endohydrolysis of (1-&gt;4)-beta-D-glucosidic linkages in cellulose, lichenin and cereal beta-D-glucans.</text>
        <dbReference type="EC" id="3.2.1.4"/>
    </reaction>
</comment>
<evidence type="ECO:0000256" key="1">
    <source>
        <dbReference type="ARBA" id="ARBA00000966"/>
    </source>
</evidence>
<evidence type="ECO:0000256" key="8">
    <source>
        <dbReference type="PROSITE-ProRule" id="PRU10060"/>
    </source>
</evidence>
<feature type="domain" description="CBM2" evidence="11">
    <location>
        <begin position="37"/>
        <end position="124"/>
    </location>
</feature>
<feature type="compositionally biased region" description="Pro residues" evidence="10">
    <location>
        <begin position="134"/>
        <end position="143"/>
    </location>
</feature>
<feature type="active site" evidence="8">
    <location>
        <position position="563"/>
    </location>
</feature>
<dbReference type="Pfam" id="PF00553">
    <property type="entry name" value="CBM_2"/>
    <property type="match status" value="1"/>
</dbReference>